<protein>
    <submittedName>
        <fullName evidence="1">Uncharacterized protein</fullName>
    </submittedName>
</protein>
<dbReference type="KEGG" id="mno:Mnod_1471"/>
<name>B8IND7_METNO</name>
<reference evidence="1 2" key="1">
    <citation type="submission" date="2009-01" db="EMBL/GenBank/DDBJ databases">
        <title>Complete sequence of chromosome of Methylobacterium nodulans ORS 2060.</title>
        <authorList>
            <consortium name="US DOE Joint Genome Institute"/>
            <person name="Lucas S."/>
            <person name="Copeland A."/>
            <person name="Lapidus A."/>
            <person name="Glavina del Rio T."/>
            <person name="Dalin E."/>
            <person name="Tice H."/>
            <person name="Bruce D."/>
            <person name="Goodwin L."/>
            <person name="Pitluck S."/>
            <person name="Sims D."/>
            <person name="Brettin T."/>
            <person name="Detter J.C."/>
            <person name="Han C."/>
            <person name="Larimer F."/>
            <person name="Land M."/>
            <person name="Hauser L."/>
            <person name="Kyrpides N."/>
            <person name="Ivanova N."/>
            <person name="Marx C.J."/>
            <person name="Richardson P."/>
        </authorList>
    </citation>
    <scope>NUCLEOTIDE SEQUENCE [LARGE SCALE GENOMIC DNA]</scope>
    <source>
        <strain evidence="2">LMG 21967 / CNCM I-2342 / ORS 2060</strain>
    </source>
</reference>
<dbReference type="EMBL" id="CP001349">
    <property type="protein sequence ID" value="ACL56463.1"/>
    <property type="molecule type" value="Genomic_DNA"/>
</dbReference>
<dbReference type="OrthoDB" id="7998163at2"/>
<proteinExistence type="predicted"/>
<gene>
    <name evidence="1" type="ordered locus">Mnod_1471</name>
</gene>
<dbReference type="STRING" id="460265.Mnod_1471"/>
<dbReference type="HOGENOM" id="CLU_2807527_0_0_5"/>
<accession>B8IND7</accession>
<sequence length="67" mass="7530">MSTNREFIESLKHEHARMGRLLQVIDDGCWWTEENPGRSTVEALKEQAAQIRVAVDKIEAAIGHLGS</sequence>
<dbReference type="eggNOG" id="ENOG5031235">
    <property type="taxonomic scope" value="Bacteria"/>
</dbReference>
<keyword evidence="2" id="KW-1185">Reference proteome</keyword>
<evidence type="ECO:0000313" key="2">
    <source>
        <dbReference type="Proteomes" id="UP000008207"/>
    </source>
</evidence>
<dbReference type="RefSeq" id="WP_015928159.1">
    <property type="nucleotide sequence ID" value="NC_011894.1"/>
</dbReference>
<dbReference type="Proteomes" id="UP000008207">
    <property type="component" value="Chromosome"/>
</dbReference>
<organism evidence="1 2">
    <name type="scientific">Methylobacterium nodulans (strain LMG 21967 / CNCM I-2342 / ORS 2060)</name>
    <dbReference type="NCBI Taxonomy" id="460265"/>
    <lineage>
        <taxon>Bacteria</taxon>
        <taxon>Pseudomonadati</taxon>
        <taxon>Pseudomonadota</taxon>
        <taxon>Alphaproteobacteria</taxon>
        <taxon>Hyphomicrobiales</taxon>
        <taxon>Methylobacteriaceae</taxon>
        <taxon>Methylobacterium</taxon>
    </lineage>
</organism>
<dbReference type="AlphaFoldDB" id="B8IND7"/>
<evidence type="ECO:0000313" key="1">
    <source>
        <dbReference type="EMBL" id="ACL56463.1"/>
    </source>
</evidence>